<evidence type="ECO:0008006" key="6">
    <source>
        <dbReference type="Google" id="ProtNLM"/>
    </source>
</evidence>
<dbReference type="PANTHER" id="PTHR23106:SF24">
    <property type="entry name" value="ANGIOGENIC FACTOR WITH G PATCH AND FHA DOMAINS 1"/>
    <property type="match status" value="1"/>
</dbReference>
<sequence length="748" mass="84278">MMNEKELPTTFTDESLNVDASETSKDQEPPEPNKPSNTADSLEEAFFEDNLKPKIEPVSYDGVNVSESRTDENEKDTEHAGKSLNAFSGEDEPGTPNDEVRSKPNTLENKADSLETTSFEDNSETKDKLQKFEVILERKIDADENEMDTSHDSNNMNGFSNDPSEKSKDDVTVDQYSKIKRKHAKHGDVLQETVHSKGVPKDRDNKQVIFKSIKDEEMLELVGNKHKQKWAVKDMMEHSQSENKHIKDDDIFLETIKIDHDLENNLKEVPGALDYIRKLHHLIHKHIKKIRKLRKKLCEQTSKQYKDSFTQTVVEPQQTKAEPGATEKENKIEVESKPKSLAEDIAEAAQMAVQNSGFVYEETSGMYYDYNTGYYYNAEYGLYYDGSTGTYMSYNQDTQSYEFHSQVSVPPNQQTEKKPDRRKRKNKGNTSKVKPISCDLSSLEQSFSRLSIDNLRSTALEISKAAPCMRVIVEASEVPSLKIGSLFIITRDGGSLGREGRHSIIIGDLNVSKHHLKFTFDDKDGCYHVTDLGSRNGTVLNGKRLSPSKQESELSIVQHGSKIQIGSTILLCHIHDGTQTCGHCEPGLLQEQDVDQEAPRVVIRYNRAERHKNELKSLKKLCGIKSYNPDSKLADGYTDRAQRRRDTVGSQNPHEKTQVASVDESISKENKGFKLLQKMGWKEGESLGKENEGIVEPIKVIANQGTTGIGAEASVPPATKEKSAIWVKTQERFNKLPDTKDILGLDSD</sequence>
<dbReference type="Proteomes" id="UP000410492">
    <property type="component" value="Unassembled WGS sequence"/>
</dbReference>
<feature type="region of interest" description="Disordered" evidence="1">
    <location>
        <begin position="404"/>
        <end position="435"/>
    </location>
</feature>
<dbReference type="PROSITE" id="PS50006">
    <property type="entry name" value="FHA_DOMAIN"/>
    <property type="match status" value="1"/>
</dbReference>
<evidence type="ECO:0000256" key="1">
    <source>
        <dbReference type="SAM" id="MobiDB-lite"/>
    </source>
</evidence>
<dbReference type="EMBL" id="CAACVG010007810">
    <property type="protein sequence ID" value="VEN47177.1"/>
    <property type="molecule type" value="Genomic_DNA"/>
</dbReference>
<reference evidence="4 5" key="1">
    <citation type="submission" date="2019-01" db="EMBL/GenBank/DDBJ databases">
        <authorList>
            <person name="Sayadi A."/>
        </authorList>
    </citation>
    <scope>NUCLEOTIDE SEQUENCE [LARGE SCALE GENOMIC DNA]</scope>
</reference>
<dbReference type="InterPro" id="IPR000253">
    <property type="entry name" value="FHA_dom"/>
</dbReference>
<feature type="domain" description="FHA" evidence="2">
    <location>
        <begin position="494"/>
        <end position="545"/>
    </location>
</feature>
<evidence type="ECO:0000313" key="4">
    <source>
        <dbReference type="EMBL" id="VEN47177.1"/>
    </source>
</evidence>
<feature type="compositionally biased region" description="Basic and acidic residues" evidence="1">
    <location>
        <begin position="68"/>
        <end position="81"/>
    </location>
</feature>
<evidence type="ECO:0000259" key="3">
    <source>
        <dbReference type="PROSITE" id="PS50174"/>
    </source>
</evidence>
<dbReference type="Pfam" id="PF17780">
    <property type="entry name" value="OCRE"/>
    <property type="match status" value="1"/>
</dbReference>
<dbReference type="PANTHER" id="PTHR23106">
    <property type="entry name" value="ANGIOGENIC FACTOR WITH G PATCH AND FHA DOMAINS 1"/>
    <property type="match status" value="1"/>
</dbReference>
<feature type="compositionally biased region" description="Polar residues" evidence="1">
    <location>
        <begin position="152"/>
        <end position="162"/>
    </location>
</feature>
<proteinExistence type="predicted"/>
<dbReference type="InterPro" id="IPR041591">
    <property type="entry name" value="OCRE"/>
</dbReference>
<keyword evidence="5" id="KW-1185">Reference proteome</keyword>
<dbReference type="AlphaFoldDB" id="A0A653CH18"/>
<feature type="compositionally biased region" description="Polar residues" evidence="1">
    <location>
        <begin position="9"/>
        <end position="21"/>
    </location>
</feature>
<dbReference type="SMART" id="SM00240">
    <property type="entry name" value="FHA"/>
    <property type="match status" value="1"/>
</dbReference>
<feature type="compositionally biased region" description="Polar residues" evidence="1">
    <location>
        <begin position="103"/>
        <end position="120"/>
    </location>
</feature>
<dbReference type="SMART" id="SM00443">
    <property type="entry name" value="G_patch"/>
    <property type="match status" value="1"/>
</dbReference>
<evidence type="ECO:0000259" key="2">
    <source>
        <dbReference type="PROSITE" id="PS50006"/>
    </source>
</evidence>
<feature type="domain" description="G-patch" evidence="3">
    <location>
        <begin position="668"/>
        <end position="714"/>
    </location>
</feature>
<dbReference type="InterPro" id="IPR000467">
    <property type="entry name" value="G_patch_dom"/>
</dbReference>
<gene>
    <name evidence="4" type="ORF">CALMAC_LOCUS9025</name>
</gene>
<dbReference type="Pfam" id="PF01585">
    <property type="entry name" value="G-patch"/>
    <property type="match status" value="1"/>
</dbReference>
<dbReference type="GO" id="GO:0003676">
    <property type="term" value="F:nucleic acid binding"/>
    <property type="evidence" value="ECO:0007669"/>
    <property type="project" value="InterPro"/>
</dbReference>
<feature type="region of interest" description="Disordered" evidence="1">
    <location>
        <begin position="1"/>
        <end position="170"/>
    </location>
</feature>
<protein>
    <recommendedName>
        <fullName evidence="6">Angiogenic factor with G patch and FHA domains 1</fullName>
    </recommendedName>
</protein>
<dbReference type="InterPro" id="IPR053027">
    <property type="entry name" value="AGGF1"/>
</dbReference>
<evidence type="ECO:0000313" key="5">
    <source>
        <dbReference type="Proteomes" id="UP000410492"/>
    </source>
</evidence>
<dbReference type="OrthoDB" id="2538319at2759"/>
<feature type="compositionally biased region" description="Basic and acidic residues" evidence="1">
    <location>
        <begin position="637"/>
        <end position="657"/>
    </location>
</feature>
<name>A0A653CH18_CALMS</name>
<feature type="compositionally biased region" description="Polar residues" evidence="1">
    <location>
        <begin position="404"/>
        <end position="414"/>
    </location>
</feature>
<dbReference type="CDD" id="cd22686">
    <property type="entry name" value="FHA_AGGF1"/>
    <property type="match status" value="1"/>
</dbReference>
<feature type="compositionally biased region" description="Basic and acidic residues" evidence="1">
    <location>
        <begin position="123"/>
        <end position="142"/>
    </location>
</feature>
<dbReference type="InterPro" id="IPR008984">
    <property type="entry name" value="SMAD_FHA_dom_sf"/>
</dbReference>
<dbReference type="PROSITE" id="PS50174">
    <property type="entry name" value="G_PATCH"/>
    <property type="match status" value="1"/>
</dbReference>
<organism evidence="4 5">
    <name type="scientific">Callosobruchus maculatus</name>
    <name type="common">Southern cowpea weevil</name>
    <name type="synonym">Pulse bruchid</name>
    <dbReference type="NCBI Taxonomy" id="64391"/>
    <lineage>
        <taxon>Eukaryota</taxon>
        <taxon>Metazoa</taxon>
        <taxon>Ecdysozoa</taxon>
        <taxon>Arthropoda</taxon>
        <taxon>Hexapoda</taxon>
        <taxon>Insecta</taxon>
        <taxon>Pterygota</taxon>
        <taxon>Neoptera</taxon>
        <taxon>Endopterygota</taxon>
        <taxon>Coleoptera</taxon>
        <taxon>Polyphaga</taxon>
        <taxon>Cucujiformia</taxon>
        <taxon>Chrysomeloidea</taxon>
        <taxon>Chrysomelidae</taxon>
        <taxon>Bruchinae</taxon>
        <taxon>Bruchini</taxon>
        <taxon>Callosobruchus</taxon>
    </lineage>
</organism>
<accession>A0A653CH18</accession>
<dbReference type="SUPFAM" id="SSF49879">
    <property type="entry name" value="SMAD/FHA domain"/>
    <property type="match status" value="1"/>
</dbReference>
<feature type="region of interest" description="Disordered" evidence="1">
    <location>
        <begin position="633"/>
        <end position="664"/>
    </location>
</feature>
<dbReference type="Pfam" id="PF00498">
    <property type="entry name" value="FHA"/>
    <property type="match status" value="1"/>
</dbReference>
<dbReference type="Gene3D" id="2.60.200.20">
    <property type="match status" value="1"/>
</dbReference>